<evidence type="ECO:0000256" key="1">
    <source>
        <dbReference type="SAM" id="Phobius"/>
    </source>
</evidence>
<reference evidence="3" key="1">
    <citation type="submission" date="2016-10" db="EMBL/GenBank/DDBJ databases">
        <authorList>
            <person name="Varghese N."/>
            <person name="Submissions S."/>
        </authorList>
    </citation>
    <scope>NUCLEOTIDE SEQUENCE [LARGE SCALE GENOMIC DNA]</scope>
    <source>
        <strain evidence="3">CGMCC 1.2747</strain>
    </source>
</reference>
<organism evidence="2 3">
    <name type="scientific">Flavobacterium omnivorum</name>
    <dbReference type="NCBI Taxonomy" id="178355"/>
    <lineage>
        <taxon>Bacteria</taxon>
        <taxon>Pseudomonadati</taxon>
        <taxon>Bacteroidota</taxon>
        <taxon>Flavobacteriia</taxon>
        <taxon>Flavobacteriales</taxon>
        <taxon>Flavobacteriaceae</taxon>
        <taxon>Flavobacterium</taxon>
    </lineage>
</organism>
<keyword evidence="1" id="KW-0472">Membrane</keyword>
<accession>A0A1G8CMJ8</accession>
<dbReference type="InterPro" id="IPR010718">
    <property type="entry name" value="DUF1294"/>
</dbReference>
<evidence type="ECO:0000313" key="3">
    <source>
        <dbReference type="Proteomes" id="UP000199274"/>
    </source>
</evidence>
<sequence>MVQNPLFMSFLFWYFPLINLVAFSIIEVDKQLAIQQKRRISERNLLFSSAIGGTIGSGLAMLIFRHKTSKISFLRKFFIIGILQVFLVYFYVIKSKKLLLLITSKVASGYAFAKAAGTFDFLVSLHLK</sequence>
<dbReference type="Pfam" id="PF06961">
    <property type="entry name" value="DUF1294"/>
    <property type="match status" value="1"/>
</dbReference>
<gene>
    <name evidence="2" type="ORF">SAMN04488062_10821</name>
</gene>
<dbReference type="AlphaFoldDB" id="A0A1G8CMJ8"/>
<feature type="transmembrane region" description="Helical" evidence="1">
    <location>
        <begin position="45"/>
        <end position="64"/>
    </location>
</feature>
<name>A0A1G8CMJ8_9FLAO</name>
<feature type="transmembrane region" description="Helical" evidence="1">
    <location>
        <begin position="76"/>
        <end position="93"/>
    </location>
</feature>
<keyword evidence="1" id="KW-1133">Transmembrane helix</keyword>
<keyword evidence="1" id="KW-0812">Transmembrane</keyword>
<evidence type="ECO:0000313" key="2">
    <source>
        <dbReference type="EMBL" id="SDH46529.1"/>
    </source>
</evidence>
<feature type="transmembrane region" description="Helical" evidence="1">
    <location>
        <begin position="6"/>
        <end position="25"/>
    </location>
</feature>
<keyword evidence="3" id="KW-1185">Reference proteome</keyword>
<proteinExistence type="predicted"/>
<dbReference type="EMBL" id="FNDB01000008">
    <property type="protein sequence ID" value="SDH46529.1"/>
    <property type="molecule type" value="Genomic_DNA"/>
</dbReference>
<protein>
    <submittedName>
        <fullName evidence="2">Uncharacterized membrane protein YsdA, DUF1294 family</fullName>
    </submittedName>
</protein>
<dbReference type="Proteomes" id="UP000199274">
    <property type="component" value="Unassembled WGS sequence"/>
</dbReference>